<dbReference type="EMBL" id="CP017641">
    <property type="protein sequence ID" value="APZ92817.1"/>
    <property type="molecule type" value="Genomic_DNA"/>
</dbReference>
<reference evidence="3 4" key="1">
    <citation type="journal article" date="2016" name="Front. Microbiol.">
        <title>Fuerstia marisgermanicae gen. nov., sp. nov., an Unusual Member of the Phylum Planctomycetes from the German Wadden Sea.</title>
        <authorList>
            <person name="Kohn T."/>
            <person name="Heuer A."/>
            <person name="Jogler M."/>
            <person name="Vollmers J."/>
            <person name="Boedeker C."/>
            <person name="Bunk B."/>
            <person name="Rast P."/>
            <person name="Borchert D."/>
            <person name="Glockner I."/>
            <person name="Freese H.M."/>
            <person name="Klenk H.P."/>
            <person name="Overmann J."/>
            <person name="Kaster A.K."/>
            <person name="Rohde M."/>
            <person name="Wiegand S."/>
            <person name="Jogler C."/>
        </authorList>
    </citation>
    <scope>NUCLEOTIDE SEQUENCE [LARGE SCALE GENOMIC DNA]</scope>
    <source>
        <strain evidence="3 4">NH11</strain>
    </source>
</reference>
<feature type="transmembrane region" description="Helical" evidence="2">
    <location>
        <begin position="142"/>
        <end position="163"/>
    </location>
</feature>
<keyword evidence="2" id="KW-0472">Membrane</keyword>
<evidence type="ECO:0000313" key="4">
    <source>
        <dbReference type="Proteomes" id="UP000187735"/>
    </source>
</evidence>
<dbReference type="Gene3D" id="2.20.28.160">
    <property type="match status" value="1"/>
</dbReference>
<feature type="region of interest" description="Disordered" evidence="1">
    <location>
        <begin position="116"/>
        <end position="140"/>
    </location>
</feature>
<evidence type="ECO:0000256" key="1">
    <source>
        <dbReference type="SAM" id="MobiDB-lite"/>
    </source>
</evidence>
<dbReference type="Proteomes" id="UP000187735">
    <property type="component" value="Chromosome"/>
</dbReference>
<protein>
    <submittedName>
        <fullName evidence="3">Uncharacterized protein</fullName>
    </submittedName>
</protein>
<dbReference type="RefSeq" id="WP_077024384.1">
    <property type="nucleotide sequence ID" value="NZ_CP017641.1"/>
</dbReference>
<proteinExistence type="predicted"/>
<feature type="compositionally biased region" description="Polar residues" evidence="1">
    <location>
        <begin position="54"/>
        <end position="63"/>
    </location>
</feature>
<dbReference type="OrthoDB" id="207848at2"/>
<keyword evidence="4" id="KW-1185">Reference proteome</keyword>
<dbReference type="KEGG" id="fmr:Fuma_02429"/>
<gene>
    <name evidence="3" type="ORF">Fuma_02429</name>
</gene>
<dbReference type="STRING" id="1891926.Fuma_02429"/>
<evidence type="ECO:0000256" key="2">
    <source>
        <dbReference type="SAM" id="Phobius"/>
    </source>
</evidence>
<name>A0A1P8WFK4_9PLAN</name>
<feature type="compositionally biased region" description="Low complexity" evidence="1">
    <location>
        <begin position="116"/>
        <end position="132"/>
    </location>
</feature>
<sequence length="651" mass="71855">MSVTIHCPKCSSGLKLPSRKLLGRKGKCPKCQHRFVLKEPEEVELELAEPESPATPQTPQVGTSAKWVPDEPAAPVFSLANDGPVPKSKPGKFPVNEPPAADSSFNFADVATAASAISTESSDAASESVTSRIRNRRKKRRTGPIAVGVGTALLAFCLLGLWWQQNSQTADDAAASKQPPQVNVQLEQETQQLAAENEDAKSISPTHGEPVTVQYMPFTPHLVFHIRPADVWSNNRSMKEFIAALGDPGFGRWLHDSILNLTKFEPTEIEELTIGINFGARTATPDVAAVVRLTAEQSEVELQRDRFAARRRPDPTVKMFQTNEFNYLLVDNKTFVVAPAALTDELTEALTFSYRPSLQLESLLKESDRQRQATLLFDVANIDTHREYIFNQDLQTLADQFVLWFGNDVQTVSWSFHLSPEHLYMETLLRHANDSSPRKVKRYISGQLEDLPQTLAAAVRFMKPPTIGYREMIGRFPAMMKATALGTRSFVGSDHVRLLTFLPRKAAPNLAAASLFTWNQSLVTDFDGPAPLASSGKKLPDKIIDRLQMPVYIDFRGTPLQEALAYIGEEIQTPFDINGDGLKQVALTQNMRQTHNLGEVPAMAALHAIVSNPDYRNAMVLSIDEAAKKIIVTSRPAAEAASLPILDTAPK</sequence>
<evidence type="ECO:0000313" key="3">
    <source>
        <dbReference type="EMBL" id="APZ92817.1"/>
    </source>
</evidence>
<dbReference type="AlphaFoldDB" id="A0A1P8WFK4"/>
<feature type="region of interest" description="Disordered" evidence="1">
    <location>
        <begin position="43"/>
        <end position="100"/>
    </location>
</feature>
<keyword evidence="2" id="KW-0812">Transmembrane</keyword>
<accession>A0A1P8WFK4</accession>
<keyword evidence="2" id="KW-1133">Transmembrane helix</keyword>
<organism evidence="3 4">
    <name type="scientific">Fuerstiella marisgermanici</name>
    <dbReference type="NCBI Taxonomy" id="1891926"/>
    <lineage>
        <taxon>Bacteria</taxon>
        <taxon>Pseudomonadati</taxon>
        <taxon>Planctomycetota</taxon>
        <taxon>Planctomycetia</taxon>
        <taxon>Planctomycetales</taxon>
        <taxon>Planctomycetaceae</taxon>
        <taxon>Fuerstiella</taxon>
    </lineage>
</organism>